<dbReference type="Pfam" id="PF00672">
    <property type="entry name" value="HAMP"/>
    <property type="match status" value="1"/>
</dbReference>
<dbReference type="Gene3D" id="1.10.287.950">
    <property type="entry name" value="Methyl-accepting chemotaxis protein"/>
    <property type="match status" value="1"/>
</dbReference>
<dbReference type="PROSITE" id="PS50111">
    <property type="entry name" value="CHEMOTAXIS_TRANSDUC_2"/>
    <property type="match status" value="1"/>
</dbReference>
<accession>A0A3R5UFZ9</accession>
<dbReference type="InterPro" id="IPR004089">
    <property type="entry name" value="MCPsignal_dom"/>
</dbReference>
<evidence type="ECO:0008006" key="9">
    <source>
        <dbReference type="Google" id="ProtNLM"/>
    </source>
</evidence>
<name>A0A3R5UFZ9_9CLOT</name>
<evidence type="ECO:0000313" key="8">
    <source>
        <dbReference type="Proteomes" id="UP000286268"/>
    </source>
</evidence>
<keyword evidence="1 3" id="KW-0807">Transducer</keyword>
<dbReference type="SMART" id="SM00283">
    <property type="entry name" value="MA"/>
    <property type="match status" value="1"/>
</dbReference>
<dbReference type="Pfam" id="PF00015">
    <property type="entry name" value="MCPsignal"/>
    <property type="match status" value="1"/>
</dbReference>
<dbReference type="Proteomes" id="UP000286268">
    <property type="component" value="Chromosome"/>
</dbReference>
<keyword evidence="4" id="KW-0812">Transmembrane</keyword>
<dbReference type="SUPFAM" id="SSF58104">
    <property type="entry name" value="Methyl-accepting chemotaxis protein (MCP) signaling domain"/>
    <property type="match status" value="1"/>
</dbReference>
<organism evidence="7 8">
    <name type="scientific">Clostridium manihotivorum</name>
    <dbReference type="NCBI Taxonomy" id="2320868"/>
    <lineage>
        <taxon>Bacteria</taxon>
        <taxon>Bacillati</taxon>
        <taxon>Bacillota</taxon>
        <taxon>Clostridia</taxon>
        <taxon>Eubacteriales</taxon>
        <taxon>Clostridiaceae</taxon>
        <taxon>Clostridium</taxon>
    </lineage>
</organism>
<evidence type="ECO:0000259" key="5">
    <source>
        <dbReference type="PROSITE" id="PS50111"/>
    </source>
</evidence>
<dbReference type="OrthoDB" id="1706317at2"/>
<keyword evidence="4" id="KW-0472">Membrane</keyword>
<feature type="domain" description="Methyl-accepting transducer" evidence="5">
    <location>
        <begin position="278"/>
        <end position="549"/>
    </location>
</feature>
<dbReference type="Pfam" id="PF12729">
    <property type="entry name" value="4HB_MCP_1"/>
    <property type="match status" value="1"/>
</dbReference>
<dbReference type="GO" id="GO:0007165">
    <property type="term" value="P:signal transduction"/>
    <property type="evidence" value="ECO:0007669"/>
    <property type="project" value="UniProtKB-KW"/>
</dbReference>
<gene>
    <name evidence="7" type="ORF">C1I91_14960</name>
</gene>
<feature type="domain" description="HAMP" evidence="6">
    <location>
        <begin position="207"/>
        <end position="259"/>
    </location>
</feature>
<evidence type="ECO:0000256" key="3">
    <source>
        <dbReference type="PROSITE-ProRule" id="PRU00284"/>
    </source>
</evidence>
<evidence type="ECO:0000256" key="1">
    <source>
        <dbReference type="ARBA" id="ARBA00023224"/>
    </source>
</evidence>
<dbReference type="KEGG" id="cmah:C1I91_14960"/>
<keyword evidence="8" id="KW-1185">Reference proteome</keyword>
<dbReference type="RefSeq" id="WP_128213576.1">
    <property type="nucleotide sequence ID" value="NZ_CP025746.1"/>
</dbReference>
<proteinExistence type="inferred from homology"/>
<comment type="similarity">
    <text evidence="2">Belongs to the methyl-accepting chemotaxis (MCP) protein family.</text>
</comment>
<dbReference type="GO" id="GO:0016020">
    <property type="term" value="C:membrane"/>
    <property type="evidence" value="ECO:0007669"/>
    <property type="project" value="InterPro"/>
</dbReference>
<keyword evidence="4" id="KW-1133">Transmembrane helix</keyword>
<dbReference type="PANTHER" id="PTHR32089:SF112">
    <property type="entry name" value="LYSOZYME-LIKE PROTEIN-RELATED"/>
    <property type="match status" value="1"/>
</dbReference>
<feature type="transmembrane region" description="Helical" evidence="4">
    <location>
        <begin position="186"/>
        <end position="210"/>
    </location>
</feature>
<dbReference type="Gene3D" id="1.10.8.500">
    <property type="entry name" value="HAMP domain in histidine kinase"/>
    <property type="match status" value="1"/>
</dbReference>
<sequence>MKFTIRKKLFLGFGAPLLLMALLATLGLYEIGEINHNVEDMYKQVNAVNYIKDAQFNVARVQRAEKNVLLASTLEEKKEHVMHIDEAYDEGIIKNLNMYKELPHSSNKDKIDSLIQNVNTVRKKQQELIEKSMNNQNDEALALSNNNANLFKNIENEIVNIAESSIEVSEQKHNDSMKIYTDITKFVILISIIALVLSIILTVIISSSIIKPLQKSISFAKNLANGDLTDSLILKSKDELGILTNALNTTGIRLKGIVAKIKATSLEVNIGSDQLASALESVSSSTNEIGTKIINVSDNMQDIATSVEDVNTNLEAITLSSSKVSNLTEEAKNNSLTFREHANKGKQSVDITVSAINHIENATKEVKSTISDLYTLSNKIGDITSMISNIAKQTNMLALNAAIEAARAGEQGKGFSVVAEQVKKLAEESASAANSIENMISEVKSKTDIAVKNILITESKVKEGTTVANDAESQINLIIENMNTLVSSFEKIFTQVSNQALSTGNISQNMNNIVNNVQLLSTVSQEINSNIEEQIAVTEEITSTSETLASMTETLNSMVEYFKV</sequence>
<dbReference type="SMART" id="SM00304">
    <property type="entry name" value="HAMP"/>
    <property type="match status" value="2"/>
</dbReference>
<evidence type="ECO:0000256" key="4">
    <source>
        <dbReference type="SAM" id="Phobius"/>
    </source>
</evidence>
<dbReference type="PANTHER" id="PTHR32089">
    <property type="entry name" value="METHYL-ACCEPTING CHEMOTAXIS PROTEIN MCPB"/>
    <property type="match status" value="1"/>
</dbReference>
<evidence type="ECO:0000256" key="2">
    <source>
        <dbReference type="ARBA" id="ARBA00029447"/>
    </source>
</evidence>
<evidence type="ECO:0000313" key="7">
    <source>
        <dbReference type="EMBL" id="QAA32839.1"/>
    </source>
</evidence>
<evidence type="ECO:0000259" key="6">
    <source>
        <dbReference type="PROSITE" id="PS50885"/>
    </source>
</evidence>
<protein>
    <recommendedName>
        <fullName evidence="9">Methyl-accepting chemotaxis protein</fullName>
    </recommendedName>
</protein>
<dbReference type="EMBL" id="CP025746">
    <property type="protein sequence ID" value="QAA32839.1"/>
    <property type="molecule type" value="Genomic_DNA"/>
</dbReference>
<dbReference type="AlphaFoldDB" id="A0A3R5UFZ9"/>
<reference evidence="7 8" key="1">
    <citation type="submission" date="2018-01" db="EMBL/GenBank/DDBJ databases">
        <title>Genome Sequencing and Assembly of Anaerobacter polyendosporus strain CT4.</title>
        <authorList>
            <person name="Tachaapaikoon C."/>
            <person name="Sutheeworapong S."/>
            <person name="Jenjaroenpun P."/>
            <person name="Wongsurawat T."/>
            <person name="Nookeaw I."/>
            <person name="Cheawchanlertfa P."/>
            <person name="Kosugi A."/>
            <person name="Cheevadhanarak S."/>
            <person name="Ratanakhanokchai K."/>
        </authorList>
    </citation>
    <scope>NUCLEOTIDE SEQUENCE [LARGE SCALE GENOMIC DNA]</scope>
    <source>
        <strain evidence="7 8">CT4</strain>
    </source>
</reference>
<dbReference type="CDD" id="cd06225">
    <property type="entry name" value="HAMP"/>
    <property type="match status" value="1"/>
</dbReference>
<dbReference type="InterPro" id="IPR003660">
    <property type="entry name" value="HAMP_dom"/>
</dbReference>
<dbReference type="PROSITE" id="PS50885">
    <property type="entry name" value="HAMP"/>
    <property type="match status" value="1"/>
</dbReference>
<dbReference type="InterPro" id="IPR024478">
    <property type="entry name" value="HlyB_4HB_MCP"/>
</dbReference>